<proteinExistence type="predicted"/>
<feature type="signal peptide" evidence="1">
    <location>
        <begin position="1"/>
        <end position="20"/>
    </location>
</feature>
<dbReference type="Proteomes" id="UP000250086">
    <property type="component" value="Unassembled WGS sequence"/>
</dbReference>
<reference evidence="2 3" key="1">
    <citation type="submission" date="2018-06" db="EMBL/GenBank/DDBJ databases">
        <authorList>
            <consortium name="Pathogen Informatics"/>
            <person name="Doyle S."/>
        </authorList>
    </citation>
    <scope>NUCLEOTIDE SEQUENCE [LARGE SCALE GENOMIC DNA]</scope>
    <source>
        <strain evidence="2 3">NCTC13093</strain>
    </source>
</reference>
<evidence type="ECO:0000313" key="3">
    <source>
        <dbReference type="Proteomes" id="UP000250086"/>
    </source>
</evidence>
<dbReference type="EMBL" id="UAPV01000001">
    <property type="protein sequence ID" value="SPT70277.1"/>
    <property type="molecule type" value="Genomic_DNA"/>
</dbReference>
<keyword evidence="3" id="KW-1185">Reference proteome</keyword>
<organism evidence="2 3">
    <name type="scientific">Anaerobiospirillum thomasii</name>
    <dbReference type="NCBI Taxonomy" id="179995"/>
    <lineage>
        <taxon>Bacteria</taxon>
        <taxon>Pseudomonadati</taxon>
        <taxon>Pseudomonadota</taxon>
        <taxon>Gammaproteobacteria</taxon>
        <taxon>Aeromonadales</taxon>
        <taxon>Succinivibrionaceae</taxon>
        <taxon>Anaerobiospirillum</taxon>
    </lineage>
</organism>
<gene>
    <name evidence="2" type="ORF">NCTC13093_01686</name>
</gene>
<protein>
    <recommendedName>
        <fullName evidence="4">Gliding motility-associated protein GldM C-terminal domain-containing protein</fullName>
    </recommendedName>
</protein>
<dbReference type="OrthoDB" id="7056611at2"/>
<sequence>MSKGTFVIALLLFMSSAVCAAESVQCSVNYKPEVGQKHFAAVGTALIDGEKICINDTLIIPYTQKSQAVTLQQGEYEAIYRDEKSVRFKTITDSGQKIDSCLICDPLVDVIFEADNPSVMCVNTVLGIKSCAAEKSIVYTFGKSTKVTSDICVKSLIYLGVNDSTLRFKYQSCKADDKNANAELSYDLRYGTTIRMLDELFEIIKADNTGLHYIRLGSVGDKQK</sequence>
<feature type="chain" id="PRO_5016057405" description="Gliding motility-associated protein GldM C-terminal domain-containing protein" evidence="1">
    <location>
        <begin position="21"/>
        <end position="224"/>
    </location>
</feature>
<evidence type="ECO:0000256" key="1">
    <source>
        <dbReference type="SAM" id="SignalP"/>
    </source>
</evidence>
<evidence type="ECO:0008006" key="4">
    <source>
        <dbReference type="Google" id="ProtNLM"/>
    </source>
</evidence>
<evidence type="ECO:0000313" key="2">
    <source>
        <dbReference type="EMBL" id="SPT70277.1"/>
    </source>
</evidence>
<dbReference type="AlphaFoldDB" id="A0A2X0WIR8"/>
<name>A0A2X0WIR8_9GAMM</name>
<keyword evidence="1" id="KW-0732">Signal</keyword>
<dbReference type="RefSeq" id="WP_113744372.1">
    <property type="nucleotide sequence ID" value="NZ_UAPU01000005.1"/>
</dbReference>
<accession>A0A2X0WIR8</accession>